<reference evidence="1" key="1">
    <citation type="submission" date="2021-03" db="EMBL/GenBank/DDBJ databases">
        <authorList>
            <person name="Tran Van P."/>
        </authorList>
    </citation>
    <scope>NUCLEOTIDE SEQUENCE</scope>
</reference>
<comment type="caution">
    <text evidence="1">The sequence shown here is derived from an EMBL/GenBank/DDBJ whole genome shotgun (WGS) entry which is preliminary data.</text>
</comment>
<protein>
    <submittedName>
        <fullName evidence="1">Uncharacterized protein</fullName>
    </submittedName>
</protein>
<proteinExistence type="predicted"/>
<evidence type="ECO:0000313" key="2">
    <source>
        <dbReference type="Proteomes" id="UP001153148"/>
    </source>
</evidence>
<name>A0ABN7PHJ0_TIMPD</name>
<gene>
    <name evidence="1" type="ORF">TPAB3V08_LOCUS14151</name>
</gene>
<dbReference type="Proteomes" id="UP001153148">
    <property type="component" value="Unassembled WGS sequence"/>
</dbReference>
<accession>A0ABN7PHJ0</accession>
<dbReference type="EMBL" id="CAJPIN010064928">
    <property type="protein sequence ID" value="CAG2067208.1"/>
    <property type="molecule type" value="Genomic_DNA"/>
</dbReference>
<evidence type="ECO:0000313" key="1">
    <source>
        <dbReference type="EMBL" id="CAG2067208.1"/>
    </source>
</evidence>
<keyword evidence="2" id="KW-1185">Reference proteome</keyword>
<sequence>MQTVGMTLVIREETVKRARWLRTQTSRHLSLRSFKTLKPSIPLSSICCNSGTTRN</sequence>
<organism evidence="1 2">
    <name type="scientific">Timema podura</name>
    <name type="common">Walking stick</name>
    <dbReference type="NCBI Taxonomy" id="61482"/>
    <lineage>
        <taxon>Eukaryota</taxon>
        <taxon>Metazoa</taxon>
        <taxon>Ecdysozoa</taxon>
        <taxon>Arthropoda</taxon>
        <taxon>Hexapoda</taxon>
        <taxon>Insecta</taxon>
        <taxon>Pterygota</taxon>
        <taxon>Neoptera</taxon>
        <taxon>Polyneoptera</taxon>
        <taxon>Phasmatodea</taxon>
        <taxon>Timematodea</taxon>
        <taxon>Timematoidea</taxon>
        <taxon>Timematidae</taxon>
        <taxon>Timema</taxon>
    </lineage>
</organism>